<evidence type="ECO:0000256" key="2">
    <source>
        <dbReference type="ARBA" id="ARBA00022741"/>
    </source>
</evidence>
<feature type="coiled-coil region" evidence="5">
    <location>
        <begin position="35"/>
        <end position="86"/>
    </location>
</feature>
<dbReference type="Gene3D" id="1.20.5.4130">
    <property type="match status" value="1"/>
</dbReference>
<dbReference type="Pfam" id="PF23559">
    <property type="entry name" value="WHD_DRP"/>
    <property type="match status" value="1"/>
</dbReference>
<dbReference type="Gene3D" id="3.80.10.10">
    <property type="entry name" value="Ribonuclease Inhibitor"/>
    <property type="match status" value="1"/>
</dbReference>
<keyword evidence="4" id="KW-0067">ATP-binding</keyword>
<dbReference type="PANTHER" id="PTHR36766">
    <property type="entry name" value="PLANT BROAD-SPECTRUM MILDEW RESISTANCE PROTEIN RPW8"/>
    <property type="match status" value="1"/>
</dbReference>
<evidence type="ECO:0000259" key="8">
    <source>
        <dbReference type="Pfam" id="PF23559"/>
    </source>
</evidence>
<accession>A0AAV5HGN8</accession>
<feature type="domain" description="Disease resistance protein winged helix" evidence="8">
    <location>
        <begin position="407"/>
        <end position="478"/>
    </location>
</feature>
<dbReference type="InterPro" id="IPR055414">
    <property type="entry name" value="LRR_R13L4/SHOC2-like"/>
</dbReference>
<sequence>MADALVSAIIEQLLTITTDVVQKRVRLLTNVKNEVQKLRCNLMAIHAVLADAEEKQMTNRSIQVWLDQLKEAAYDIEDVLDEWNAQLLKSCTDEDGKTSTLKAKVWSCLTSCFHPGKLVRCNEIASRIKEINGRLDEIAKQKANYNLEERYDCNLVIKPDMEQQPLRETTSFVDVSEIFGRDAVKDDIISSLLCKSGEEGSELKTISVVGMGGVGKTALAQLVVNDGEVKKHFAERIWVCASDIFYEKRVAKEIVKRLEGLKENISDPISMEELLGRICSSIEGKKFFLVLDDVWADNWKEWERLIHTFKKGASGSRILITTRKETVANMMKYSHVFRLEKLSDEYCWMILCSLAFTGTNEKERENLEEIGKKISVKCKGLPLIAKTLGSLLRSKGRKDDWEEILNIYPKDSPLWRSHIIYYWMALGCLESKSNKDMEAIGSDYFDFLASRSFFQDSAFDSNGSIYVCKLHDLVHDFALFLASNEIVIKELNSANSKIDLEADSTKNLNSNIDVSVRKTRQLAVVLAKGVSFPTSIQGAEKLRSLFAFSGEDTVTEEALRIFFNRAKALRVLDVTWPDTYNGHFKGSIIPSEIGRMIHLRHLNFSEFRKVKRLPESICEIPFLQYLDLNECSGLEKLPDGIENLINLRYLRTINCDSLTSYPKGVGILTQLRNLYGLIVRADRNDPKEFSLGDLENLDQLLGLWMVLKGNSLDSREASRAKLEKKTRLVDFNLDSKEELDREEVIAALNPPPKAKLVEFELHENWWPVYRD</sequence>
<dbReference type="CDD" id="cd14798">
    <property type="entry name" value="RX-CC_like"/>
    <property type="match status" value="1"/>
</dbReference>
<evidence type="ECO:0000256" key="1">
    <source>
        <dbReference type="ARBA" id="ARBA00022737"/>
    </source>
</evidence>
<dbReference type="PRINTS" id="PR00364">
    <property type="entry name" value="DISEASERSIST"/>
</dbReference>
<dbReference type="Gene3D" id="3.40.50.300">
    <property type="entry name" value="P-loop containing nucleotide triphosphate hydrolases"/>
    <property type="match status" value="1"/>
</dbReference>
<dbReference type="AlphaFoldDB" id="A0AAV5HGN8"/>
<dbReference type="InterPro" id="IPR058922">
    <property type="entry name" value="WHD_DRP"/>
</dbReference>
<evidence type="ECO:0000256" key="5">
    <source>
        <dbReference type="SAM" id="Coils"/>
    </source>
</evidence>
<dbReference type="FunFam" id="3.40.50.300:FF:001091">
    <property type="entry name" value="Probable disease resistance protein At1g61300"/>
    <property type="match status" value="1"/>
</dbReference>
<dbReference type="GO" id="GO:0006952">
    <property type="term" value="P:defense response"/>
    <property type="evidence" value="ECO:0007669"/>
    <property type="project" value="UniProtKB-KW"/>
</dbReference>
<dbReference type="SUPFAM" id="SSF52540">
    <property type="entry name" value="P-loop containing nucleoside triphosphate hydrolases"/>
    <property type="match status" value="1"/>
</dbReference>
<name>A0AAV5HGN8_9ROSI</name>
<dbReference type="GO" id="GO:0051707">
    <property type="term" value="P:response to other organism"/>
    <property type="evidence" value="ECO:0007669"/>
    <property type="project" value="UniProtKB-ARBA"/>
</dbReference>
<dbReference type="PANTHER" id="PTHR36766:SF45">
    <property type="entry name" value="NB-ARC DOMAIN-CONTAINING PROTEIN"/>
    <property type="match status" value="1"/>
</dbReference>
<organism evidence="10 11">
    <name type="scientific">Rubroshorea leprosula</name>
    <dbReference type="NCBI Taxonomy" id="152421"/>
    <lineage>
        <taxon>Eukaryota</taxon>
        <taxon>Viridiplantae</taxon>
        <taxon>Streptophyta</taxon>
        <taxon>Embryophyta</taxon>
        <taxon>Tracheophyta</taxon>
        <taxon>Spermatophyta</taxon>
        <taxon>Magnoliopsida</taxon>
        <taxon>eudicotyledons</taxon>
        <taxon>Gunneridae</taxon>
        <taxon>Pentapetalae</taxon>
        <taxon>rosids</taxon>
        <taxon>malvids</taxon>
        <taxon>Malvales</taxon>
        <taxon>Dipterocarpaceae</taxon>
        <taxon>Rubroshorea</taxon>
    </lineage>
</organism>
<comment type="caution">
    <text evidence="10">The sequence shown here is derived from an EMBL/GenBank/DDBJ whole genome shotgun (WGS) entry which is preliminary data.</text>
</comment>
<dbReference type="InterPro" id="IPR027417">
    <property type="entry name" value="P-loop_NTPase"/>
</dbReference>
<evidence type="ECO:0000259" key="9">
    <source>
        <dbReference type="Pfam" id="PF23598"/>
    </source>
</evidence>
<dbReference type="Pfam" id="PF23598">
    <property type="entry name" value="LRR_14"/>
    <property type="match status" value="1"/>
</dbReference>
<dbReference type="SUPFAM" id="SSF52058">
    <property type="entry name" value="L domain-like"/>
    <property type="match status" value="1"/>
</dbReference>
<evidence type="ECO:0000313" key="11">
    <source>
        <dbReference type="Proteomes" id="UP001054252"/>
    </source>
</evidence>
<dbReference type="InterPro" id="IPR002182">
    <property type="entry name" value="NB-ARC"/>
</dbReference>
<feature type="domain" description="Disease resistance R13L4/SHOC-2-like LRR" evidence="9">
    <location>
        <begin position="541"/>
        <end position="762"/>
    </location>
</feature>
<keyword evidence="1" id="KW-0677">Repeat</keyword>
<keyword evidence="2" id="KW-0547">Nucleotide-binding</keyword>
<dbReference type="Pfam" id="PF18052">
    <property type="entry name" value="Rx_N"/>
    <property type="match status" value="1"/>
</dbReference>
<gene>
    <name evidence="10" type="ORF">SLEP1_g874</name>
</gene>
<feature type="domain" description="NB-ARC" evidence="6">
    <location>
        <begin position="199"/>
        <end position="359"/>
    </location>
</feature>
<protein>
    <submittedName>
        <fullName evidence="10">Uncharacterized protein</fullName>
    </submittedName>
</protein>
<evidence type="ECO:0000259" key="6">
    <source>
        <dbReference type="Pfam" id="PF00931"/>
    </source>
</evidence>
<dbReference type="InterPro" id="IPR041118">
    <property type="entry name" value="Rx_N"/>
</dbReference>
<evidence type="ECO:0000259" key="7">
    <source>
        <dbReference type="Pfam" id="PF18052"/>
    </source>
</evidence>
<dbReference type="EMBL" id="BPVZ01000001">
    <property type="protein sequence ID" value="GKU86336.1"/>
    <property type="molecule type" value="Genomic_DNA"/>
</dbReference>
<dbReference type="InterPro" id="IPR032675">
    <property type="entry name" value="LRR_dom_sf"/>
</dbReference>
<dbReference type="Gene3D" id="1.10.8.430">
    <property type="entry name" value="Helical domain of apoptotic protease-activating factors"/>
    <property type="match status" value="1"/>
</dbReference>
<dbReference type="InterPro" id="IPR042197">
    <property type="entry name" value="Apaf_helical"/>
</dbReference>
<dbReference type="GO" id="GO:0043531">
    <property type="term" value="F:ADP binding"/>
    <property type="evidence" value="ECO:0007669"/>
    <property type="project" value="InterPro"/>
</dbReference>
<evidence type="ECO:0000256" key="3">
    <source>
        <dbReference type="ARBA" id="ARBA00022821"/>
    </source>
</evidence>
<dbReference type="InterPro" id="IPR038005">
    <property type="entry name" value="RX-like_CC"/>
</dbReference>
<keyword evidence="3" id="KW-0611">Plant defense</keyword>
<dbReference type="Pfam" id="PF00931">
    <property type="entry name" value="NB-ARC"/>
    <property type="match status" value="1"/>
</dbReference>
<feature type="domain" description="Disease resistance N-terminal" evidence="7">
    <location>
        <begin position="10"/>
        <end position="91"/>
    </location>
</feature>
<proteinExistence type="predicted"/>
<dbReference type="Proteomes" id="UP001054252">
    <property type="component" value="Unassembled WGS sequence"/>
</dbReference>
<reference evidence="10 11" key="1">
    <citation type="journal article" date="2021" name="Commun. Biol.">
        <title>The genome of Shorea leprosula (Dipterocarpaceae) highlights the ecological relevance of drought in aseasonal tropical rainforests.</title>
        <authorList>
            <person name="Ng K.K.S."/>
            <person name="Kobayashi M.J."/>
            <person name="Fawcett J.A."/>
            <person name="Hatakeyama M."/>
            <person name="Paape T."/>
            <person name="Ng C.H."/>
            <person name="Ang C.C."/>
            <person name="Tnah L.H."/>
            <person name="Lee C.T."/>
            <person name="Nishiyama T."/>
            <person name="Sese J."/>
            <person name="O'Brien M.J."/>
            <person name="Copetti D."/>
            <person name="Mohd Noor M.I."/>
            <person name="Ong R.C."/>
            <person name="Putra M."/>
            <person name="Sireger I.Z."/>
            <person name="Indrioko S."/>
            <person name="Kosugi Y."/>
            <person name="Izuno A."/>
            <person name="Isagi Y."/>
            <person name="Lee S.L."/>
            <person name="Shimizu K.K."/>
        </authorList>
    </citation>
    <scope>NUCLEOTIDE SEQUENCE [LARGE SCALE GENOMIC DNA]</scope>
    <source>
        <strain evidence="10">214</strain>
    </source>
</reference>
<keyword evidence="11" id="KW-1185">Reference proteome</keyword>
<evidence type="ECO:0000256" key="4">
    <source>
        <dbReference type="ARBA" id="ARBA00022840"/>
    </source>
</evidence>
<dbReference type="GO" id="GO:0005524">
    <property type="term" value="F:ATP binding"/>
    <property type="evidence" value="ECO:0007669"/>
    <property type="project" value="UniProtKB-KW"/>
</dbReference>
<evidence type="ECO:0000313" key="10">
    <source>
        <dbReference type="EMBL" id="GKU86336.1"/>
    </source>
</evidence>
<keyword evidence="5" id="KW-0175">Coiled coil</keyword>